<keyword evidence="1" id="KW-0812">Transmembrane</keyword>
<keyword evidence="1" id="KW-1133">Transmembrane helix</keyword>
<evidence type="ECO:0000313" key="4">
    <source>
        <dbReference type="EMBL" id="HIS25251.1"/>
    </source>
</evidence>
<feature type="domain" description="Sporulation protein YpeB N-terminal" evidence="3">
    <location>
        <begin position="41"/>
        <end position="166"/>
    </location>
</feature>
<evidence type="ECO:0000259" key="3">
    <source>
        <dbReference type="Pfam" id="PF20769"/>
    </source>
</evidence>
<reference evidence="4" key="2">
    <citation type="journal article" date="2021" name="PeerJ">
        <title>Extensive microbial diversity within the chicken gut microbiome revealed by metagenomics and culture.</title>
        <authorList>
            <person name="Gilroy R."/>
            <person name="Ravi A."/>
            <person name="Getino M."/>
            <person name="Pursley I."/>
            <person name="Horton D.L."/>
            <person name="Alikhan N.F."/>
            <person name="Baker D."/>
            <person name="Gharbi K."/>
            <person name="Hall N."/>
            <person name="Watson M."/>
            <person name="Adriaenssens E.M."/>
            <person name="Foster-Nyarko E."/>
            <person name="Jarju S."/>
            <person name="Secka A."/>
            <person name="Antonio M."/>
            <person name="Oren A."/>
            <person name="Chaudhuri R.R."/>
            <person name="La Ragione R."/>
            <person name="Hildebrand F."/>
            <person name="Pallen M.J."/>
        </authorList>
    </citation>
    <scope>NUCLEOTIDE SEQUENCE</scope>
    <source>
        <strain evidence="4">CHK157-1446</strain>
    </source>
</reference>
<keyword evidence="1" id="KW-0472">Membrane</keyword>
<dbReference type="Proteomes" id="UP000823982">
    <property type="component" value="Unassembled WGS sequence"/>
</dbReference>
<gene>
    <name evidence="4" type="ORF">IAD01_07635</name>
</gene>
<feature type="transmembrane region" description="Helical" evidence="1">
    <location>
        <begin position="12"/>
        <end position="34"/>
    </location>
</feature>
<dbReference type="InterPro" id="IPR014239">
    <property type="entry name" value="YpeB_PepSY1-2"/>
</dbReference>
<sequence>MQKMKTVVSKRTLARIVSFSLAIIAVLGASNIIYMNRLRSAGNKIEYGYMLAVEDLAESADKLSVSLTKGMYSASEKMLSELSSELISDSYRARDALSRLPVSDMDLEKTEKFFSQVGNYASALAKKASDGDEPSYEDYSKMNMLCESAQKLSELLWQMRAELLSSDSSVTELFKEVAQGADSLVGDGFAEIEDAFENTPKLIYDGPYSDHILDKEPRMCKDAPEVSGEDAIQKAAQSCGVEAWELKESEYSEDSKMPSYRFEGDGVSCAVTKNGGYICYMLKSRHPSSSEITPEEAKEYAQAYLESLGIQSMETTYYESYDNVCTINFAYNDDGVTCYTDLIKVAVALDNGEILGFDARGFIVNHYDRRLEEPALSVMECQEKLSPMLSVVGSSLAVIPSDSVEEKLCREFKCQSSDGKTVLVYVNCQTGDEEDILILRELEGSVLTV</sequence>
<reference evidence="4" key="1">
    <citation type="submission" date="2020-10" db="EMBL/GenBank/DDBJ databases">
        <authorList>
            <person name="Gilroy R."/>
        </authorList>
    </citation>
    <scope>NUCLEOTIDE SEQUENCE</scope>
    <source>
        <strain evidence="4">CHK157-1446</strain>
    </source>
</reference>
<feature type="domain" description="Sporulation protein YpeB PepSY1 and PepSY2" evidence="2">
    <location>
        <begin position="187"/>
        <end position="371"/>
    </location>
</feature>
<dbReference type="GO" id="GO:0009847">
    <property type="term" value="P:spore germination"/>
    <property type="evidence" value="ECO:0007669"/>
    <property type="project" value="InterPro"/>
</dbReference>
<evidence type="ECO:0000313" key="5">
    <source>
        <dbReference type="Proteomes" id="UP000823982"/>
    </source>
</evidence>
<name>A0A9D1EPJ0_9FIRM</name>
<evidence type="ECO:0000256" key="1">
    <source>
        <dbReference type="SAM" id="Phobius"/>
    </source>
</evidence>
<dbReference type="Pfam" id="PF14620">
    <property type="entry name" value="YPEB_PepSY1-2"/>
    <property type="match status" value="1"/>
</dbReference>
<evidence type="ECO:0000259" key="2">
    <source>
        <dbReference type="Pfam" id="PF14620"/>
    </source>
</evidence>
<accession>A0A9D1EPJ0</accession>
<organism evidence="4 5">
    <name type="scientific">Candidatus Faeciplasma gallinarum</name>
    <dbReference type="NCBI Taxonomy" id="2840799"/>
    <lineage>
        <taxon>Bacteria</taxon>
        <taxon>Bacillati</taxon>
        <taxon>Bacillota</taxon>
        <taxon>Clostridia</taxon>
        <taxon>Eubacteriales</taxon>
        <taxon>Oscillospiraceae</taxon>
        <taxon>Oscillospiraceae incertae sedis</taxon>
        <taxon>Candidatus Faeciplasma</taxon>
    </lineage>
</organism>
<protein>
    <submittedName>
        <fullName evidence="4">Germination protein YpeB</fullName>
    </submittedName>
</protein>
<dbReference type="EMBL" id="DVIR01000070">
    <property type="protein sequence ID" value="HIS25251.1"/>
    <property type="molecule type" value="Genomic_DNA"/>
</dbReference>
<proteinExistence type="predicted"/>
<comment type="caution">
    <text evidence="4">The sequence shown here is derived from an EMBL/GenBank/DDBJ whole genome shotgun (WGS) entry which is preliminary data.</text>
</comment>
<dbReference type="Pfam" id="PF20769">
    <property type="entry name" value="YPEB_N"/>
    <property type="match status" value="1"/>
</dbReference>
<dbReference type="InterPro" id="IPR048402">
    <property type="entry name" value="YpeB_N"/>
</dbReference>
<dbReference type="AlphaFoldDB" id="A0A9D1EPJ0"/>